<organism evidence="4 5">
    <name type="scientific">Stephania japonica</name>
    <dbReference type="NCBI Taxonomy" id="461633"/>
    <lineage>
        <taxon>Eukaryota</taxon>
        <taxon>Viridiplantae</taxon>
        <taxon>Streptophyta</taxon>
        <taxon>Embryophyta</taxon>
        <taxon>Tracheophyta</taxon>
        <taxon>Spermatophyta</taxon>
        <taxon>Magnoliopsida</taxon>
        <taxon>Ranunculales</taxon>
        <taxon>Menispermaceae</taxon>
        <taxon>Menispermoideae</taxon>
        <taxon>Cissampelideae</taxon>
        <taxon>Stephania</taxon>
    </lineage>
</organism>
<proteinExistence type="predicted"/>
<accession>A0AAP0PH55</accession>
<feature type="repeat" description="ANK" evidence="1">
    <location>
        <begin position="176"/>
        <end position="197"/>
    </location>
</feature>
<dbReference type="PANTHER" id="PTHR24128:SF61">
    <property type="entry name" value="ANKYRIN REPEAT-CONTAINING PROTEIN BDA1-LIKE"/>
    <property type="match status" value="1"/>
</dbReference>
<feature type="domain" description="PGG" evidence="3">
    <location>
        <begin position="287"/>
        <end position="382"/>
    </location>
</feature>
<keyword evidence="2" id="KW-0812">Transmembrane</keyword>
<feature type="transmembrane region" description="Helical" evidence="2">
    <location>
        <begin position="400"/>
        <end position="420"/>
    </location>
</feature>
<keyword evidence="5" id="KW-1185">Reference proteome</keyword>
<feature type="repeat" description="ANK" evidence="1">
    <location>
        <begin position="69"/>
        <end position="91"/>
    </location>
</feature>
<feature type="repeat" description="ANK" evidence="1">
    <location>
        <begin position="35"/>
        <end position="55"/>
    </location>
</feature>
<reference evidence="4 5" key="1">
    <citation type="submission" date="2024-01" db="EMBL/GenBank/DDBJ databases">
        <title>Genome assemblies of Stephania.</title>
        <authorList>
            <person name="Yang L."/>
        </authorList>
    </citation>
    <scope>NUCLEOTIDE SEQUENCE [LARGE SCALE GENOMIC DNA]</scope>
    <source>
        <strain evidence="4">QJT</strain>
        <tissue evidence="4">Leaf</tissue>
    </source>
</reference>
<evidence type="ECO:0000259" key="3">
    <source>
        <dbReference type="Pfam" id="PF13962"/>
    </source>
</evidence>
<name>A0AAP0PH55_9MAGN</name>
<gene>
    <name evidence="4" type="ORF">Sjap_004601</name>
</gene>
<keyword evidence="1" id="KW-0040">ANK repeat</keyword>
<dbReference type="PROSITE" id="PS50297">
    <property type="entry name" value="ANK_REP_REGION"/>
    <property type="match status" value="4"/>
</dbReference>
<feature type="transmembrane region" description="Helical" evidence="2">
    <location>
        <begin position="341"/>
        <end position="364"/>
    </location>
</feature>
<evidence type="ECO:0000313" key="5">
    <source>
        <dbReference type="Proteomes" id="UP001417504"/>
    </source>
</evidence>
<dbReference type="PANTHER" id="PTHR24128">
    <property type="entry name" value="HOMEOBOX PROTEIN WARIAI"/>
    <property type="match status" value="1"/>
</dbReference>
<dbReference type="PROSITE" id="PS50088">
    <property type="entry name" value="ANK_REPEAT"/>
    <property type="match status" value="5"/>
</dbReference>
<feature type="repeat" description="ANK" evidence="1">
    <location>
        <begin position="137"/>
        <end position="169"/>
    </location>
</feature>
<dbReference type="EMBL" id="JBBNAE010000002">
    <property type="protein sequence ID" value="KAK9144698.1"/>
    <property type="molecule type" value="Genomic_DNA"/>
</dbReference>
<dbReference type="InterPro" id="IPR026961">
    <property type="entry name" value="PGG_dom"/>
</dbReference>
<comment type="caution">
    <text evidence="4">The sequence shown here is derived from an EMBL/GenBank/DDBJ whole genome shotgun (WGS) entry which is preliminary data.</text>
</comment>
<sequence>MDGRLFEAARTGNVVDFFQLLEEDPLQLHAVALLSGDTPLHIASMTGHLDFVKEMTRLMPGFARELNQDGFSPMHLAAANGYLEIVRELLKIDNNLCRVKGRERRTPLHFAVVKGRVEITNELLSSCPESVEDVTIGGETVLHLAVMNHQFEAVEVMIEKLKQLNKENLLNWKDEQGNTVLHLATYTKQREVIELLLCNDSVSRAVEVNAMNASNLTALDILQGLPREISSGHIETILLCAGATRSQDVAIPVLANERRNVASPSRSPFCQLVDYFKFQKGRDSPSDARTVLLVIAVLIATATYQAGLSPPGGVWQDNSNPSDTTKPHIAGKSILSTGDMISFGLFLFCNSTGFYMSLFIIQALTHGFPLRVELQLCIISMIFTYTISMATISPNGGMKTVFHIFTGVCPISIPLVARWVRILSEKRWHANSLTGRINIFGQDCQ</sequence>
<keyword evidence="2" id="KW-0472">Membrane</keyword>
<feature type="repeat" description="ANK" evidence="1">
    <location>
        <begin position="103"/>
        <end position="125"/>
    </location>
</feature>
<evidence type="ECO:0000256" key="2">
    <source>
        <dbReference type="SAM" id="Phobius"/>
    </source>
</evidence>
<dbReference type="Proteomes" id="UP001417504">
    <property type="component" value="Unassembled WGS sequence"/>
</dbReference>
<evidence type="ECO:0000256" key="1">
    <source>
        <dbReference type="PROSITE-ProRule" id="PRU00023"/>
    </source>
</evidence>
<evidence type="ECO:0000313" key="4">
    <source>
        <dbReference type="EMBL" id="KAK9144698.1"/>
    </source>
</evidence>
<dbReference type="AlphaFoldDB" id="A0AAP0PH55"/>
<dbReference type="Pfam" id="PF13962">
    <property type="entry name" value="PGG"/>
    <property type="match status" value="1"/>
</dbReference>
<dbReference type="Gene3D" id="1.25.40.20">
    <property type="entry name" value="Ankyrin repeat-containing domain"/>
    <property type="match status" value="1"/>
</dbReference>
<keyword evidence="2" id="KW-1133">Transmembrane helix</keyword>
<dbReference type="SUPFAM" id="SSF48403">
    <property type="entry name" value="Ankyrin repeat"/>
    <property type="match status" value="1"/>
</dbReference>
<protein>
    <recommendedName>
        <fullName evidence="3">PGG domain-containing protein</fullName>
    </recommendedName>
</protein>
<dbReference type="SMART" id="SM00248">
    <property type="entry name" value="ANK"/>
    <property type="match status" value="5"/>
</dbReference>
<dbReference type="InterPro" id="IPR036770">
    <property type="entry name" value="Ankyrin_rpt-contain_sf"/>
</dbReference>
<feature type="transmembrane region" description="Helical" evidence="2">
    <location>
        <begin position="376"/>
        <end position="394"/>
    </location>
</feature>
<dbReference type="InterPro" id="IPR002110">
    <property type="entry name" value="Ankyrin_rpt"/>
</dbReference>
<dbReference type="Pfam" id="PF12796">
    <property type="entry name" value="Ank_2"/>
    <property type="match status" value="2"/>
</dbReference>